<gene>
    <name evidence="6" type="ORF">IPOD504_LOCUS14453</name>
</gene>
<name>A0ABN8IZY7_9NEOP</name>
<evidence type="ECO:0008006" key="8">
    <source>
        <dbReference type="Google" id="ProtNLM"/>
    </source>
</evidence>
<evidence type="ECO:0000256" key="4">
    <source>
        <dbReference type="ARBA" id="ARBA00023136"/>
    </source>
</evidence>
<evidence type="ECO:0000313" key="7">
    <source>
        <dbReference type="Proteomes" id="UP000837857"/>
    </source>
</evidence>
<dbReference type="PANTHER" id="PTHR21284:SF6">
    <property type="entry name" value="SINUOUS"/>
    <property type="match status" value="1"/>
</dbReference>
<proteinExistence type="predicted"/>
<evidence type="ECO:0000256" key="2">
    <source>
        <dbReference type="ARBA" id="ARBA00022692"/>
    </source>
</evidence>
<evidence type="ECO:0000256" key="5">
    <source>
        <dbReference type="SAM" id="Phobius"/>
    </source>
</evidence>
<keyword evidence="7" id="KW-1185">Reference proteome</keyword>
<organism evidence="6 7">
    <name type="scientific">Iphiclides podalirius</name>
    <name type="common">scarce swallowtail</name>
    <dbReference type="NCBI Taxonomy" id="110791"/>
    <lineage>
        <taxon>Eukaryota</taxon>
        <taxon>Metazoa</taxon>
        <taxon>Ecdysozoa</taxon>
        <taxon>Arthropoda</taxon>
        <taxon>Hexapoda</taxon>
        <taxon>Insecta</taxon>
        <taxon>Pterygota</taxon>
        <taxon>Neoptera</taxon>
        <taxon>Endopterygota</taxon>
        <taxon>Lepidoptera</taxon>
        <taxon>Glossata</taxon>
        <taxon>Ditrysia</taxon>
        <taxon>Papilionoidea</taxon>
        <taxon>Papilionidae</taxon>
        <taxon>Papilioninae</taxon>
        <taxon>Iphiclides</taxon>
    </lineage>
</organism>
<reference evidence="6" key="1">
    <citation type="submission" date="2022-03" db="EMBL/GenBank/DDBJ databases">
        <authorList>
            <person name="Martin H S."/>
        </authorList>
    </citation>
    <scope>NUCLEOTIDE SEQUENCE</scope>
</reference>
<comment type="subcellular location">
    <subcellularLocation>
        <location evidence="1">Membrane</location>
        <topology evidence="1">Multi-pass membrane protein</topology>
    </subcellularLocation>
</comment>
<keyword evidence="2 5" id="KW-0812">Transmembrane</keyword>
<evidence type="ECO:0000256" key="3">
    <source>
        <dbReference type="ARBA" id="ARBA00022989"/>
    </source>
</evidence>
<protein>
    <recommendedName>
        <fullName evidence="8">PGG domain-containing protein</fullName>
    </recommendedName>
</protein>
<dbReference type="EMBL" id="OW152817">
    <property type="protein sequence ID" value="CAH2068617.1"/>
    <property type="molecule type" value="Genomic_DNA"/>
</dbReference>
<dbReference type="PANTHER" id="PTHR21284">
    <property type="entry name" value="EG:80H7.2 PROTEIN"/>
    <property type="match status" value="1"/>
</dbReference>
<keyword evidence="3 5" id="KW-1133">Transmembrane helix</keyword>
<keyword evidence="4 5" id="KW-0472">Membrane</keyword>
<evidence type="ECO:0000256" key="1">
    <source>
        <dbReference type="ARBA" id="ARBA00004141"/>
    </source>
</evidence>
<feature type="transmembrane region" description="Helical" evidence="5">
    <location>
        <begin position="22"/>
        <end position="43"/>
    </location>
</feature>
<dbReference type="Pfam" id="PF13903">
    <property type="entry name" value="Claudin_2"/>
    <property type="match status" value="1"/>
</dbReference>
<sequence>MFTPALTNNKVHLDQTMKNRSLAGNCGIAVFVIALVTVALAFGTPSWIVSDSRIRGNQLDRLGLWSHCFRSLPDPLDQYQRRFLMLVADGFMIHLQQDMIESLVICFQGL</sequence>
<dbReference type="Gene3D" id="1.20.140.150">
    <property type="match status" value="1"/>
</dbReference>
<feature type="non-terminal residue" evidence="6">
    <location>
        <position position="110"/>
    </location>
</feature>
<accession>A0ABN8IZY7</accession>
<dbReference type="Proteomes" id="UP000837857">
    <property type="component" value="Chromosome 5"/>
</dbReference>
<dbReference type="InterPro" id="IPR004031">
    <property type="entry name" value="PMP22/EMP/MP20/Claudin"/>
</dbReference>
<evidence type="ECO:0000313" key="6">
    <source>
        <dbReference type="EMBL" id="CAH2068617.1"/>
    </source>
</evidence>